<proteinExistence type="predicted"/>
<evidence type="ECO:0000256" key="3">
    <source>
        <dbReference type="ARBA" id="ARBA00022475"/>
    </source>
</evidence>
<protein>
    <recommendedName>
        <fullName evidence="9">EamA domain-containing protein</fullName>
    </recommendedName>
</protein>
<evidence type="ECO:0000313" key="8">
    <source>
        <dbReference type="EMBL" id="QHS98615.1"/>
    </source>
</evidence>
<reference evidence="8" key="1">
    <citation type="journal article" date="2020" name="Nature">
        <title>Giant virus diversity and host interactions through global metagenomics.</title>
        <authorList>
            <person name="Schulz F."/>
            <person name="Roux S."/>
            <person name="Paez-Espino D."/>
            <person name="Jungbluth S."/>
            <person name="Walsh D.A."/>
            <person name="Denef V.J."/>
            <person name="McMahon K.D."/>
            <person name="Konstantinidis K.T."/>
            <person name="Eloe-Fadrosh E.A."/>
            <person name="Kyrpides N.C."/>
            <person name="Woyke T."/>
        </authorList>
    </citation>
    <scope>NUCLEOTIDE SEQUENCE</scope>
    <source>
        <strain evidence="8">GVMAG-M-3300020185-18</strain>
    </source>
</reference>
<keyword evidence="5 7" id="KW-1133">Transmembrane helix</keyword>
<evidence type="ECO:0008006" key="9">
    <source>
        <dbReference type="Google" id="ProtNLM"/>
    </source>
</evidence>
<feature type="transmembrane region" description="Helical" evidence="7">
    <location>
        <begin position="36"/>
        <end position="52"/>
    </location>
</feature>
<keyword evidence="4 7" id="KW-0812">Transmembrane</keyword>
<evidence type="ECO:0000256" key="6">
    <source>
        <dbReference type="ARBA" id="ARBA00023136"/>
    </source>
</evidence>
<dbReference type="AlphaFoldDB" id="A0A6C0C1Q0"/>
<dbReference type="EMBL" id="MN739319">
    <property type="protein sequence ID" value="QHS98615.1"/>
    <property type="molecule type" value="Genomic_DNA"/>
</dbReference>
<keyword evidence="3" id="KW-1003">Cell membrane</keyword>
<feature type="transmembrane region" description="Helical" evidence="7">
    <location>
        <begin position="64"/>
        <end position="83"/>
    </location>
</feature>
<feature type="transmembrane region" description="Helical" evidence="7">
    <location>
        <begin position="89"/>
        <end position="107"/>
    </location>
</feature>
<dbReference type="Pfam" id="PF00893">
    <property type="entry name" value="Multi_Drug_Res"/>
    <property type="match status" value="1"/>
</dbReference>
<keyword evidence="2" id="KW-0813">Transport</keyword>
<comment type="subcellular location">
    <subcellularLocation>
        <location evidence="1">Cell membrane</location>
        <topology evidence="1">Multi-pass membrane protein</topology>
    </subcellularLocation>
</comment>
<evidence type="ECO:0000256" key="7">
    <source>
        <dbReference type="SAM" id="Phobius"/>
    </source>
</evidence>
<evidence type="ECO:0000256" key="4">
    <source>
        <dbReference type="ARBA" id="ARBA00022692"/>
    </source>
</evidence>
<evidence type="ECO:0000256" key="1">
    <source>
        <dbReference type="ARBA" id="ARBA00004651"/>
    </source>
</evidence>
<dbReference type="PANTHER" id="PTHR30561:SF1">
    <property type="entry name" value="MULTIDRUG TRANSPORTER EMRE"/>
    <property type="match status" value="1"/>
</dbReference>
<name>A0A6C0C1Q0_9ZZZZ</name>
<sequence>MSNKLNGFAFLALALLFGMSGHSCLKASNGFKRVNYAILCYIFFALKIYFMAKAYSLMPLGIANALYSSAIILFTTFLGLMYYKEKLNNYSIVGIFSIVLGVVLMQTNK</sequence>
<dbReference type="GO" id="GO:0005886">
    <property type="term" value="C:plasma membrane"/>
    <property type="evidence" value="ECO:0007669"/>
    <property type="project" value="UniProtKB-SubCell"/>
</dbReference>
<keyword evidence="6 7" id="KW-0472">Membrane</keyword>
<dbReference type="Gene3D" id="1.10.3730.20">
    <property type="match status" value="1"/>
</dbReference>
<dbReference type="InterPro" id="IPR037185">
    <property type="entry name" value="EmrE-like"/>
</dbReference>
<evidence type="ECO:0000256" key="5">
    <source>
        <dbReference type="ARBA" id="ARBA00022989"/>
    </source>
</evidence>
<dbReference type="GO" id="GO:0022857">
    <property type="term" value="F:transmembrane transporter activity"/>
    <property type="evidence" value="ECO:0007669"/>
    <property type="project" value="InterPro"/>
</dbReference>
<organism evidence="8">
    <name type="scientific">viral metagenome</name>
    <dbReference type="NCBI Taxonomy" id="1070528"/>
    <lineage>
        <taxon>unclassified sequences</taxon>
        <taxon>metagenomes</taxon>
        <taxon>organismal metagenomes</taxon>
    </lineage>
</organism>
<dbReference type="PANTHER" id="PTHR30561">
    <property type="entry name" value="SMR FAMILY PROTON-DEPENDENT DRUG EFFLUX TRANSPORTER SUGE"/>
    <property type="match status" value="1"/>
</dbReference>
<dbReference type="SUPFAM" id="SSF103481">
    <property type="entry name" value="Multidrug resistance efflux transporter EmrE"/>
    <property type="match status" value="1"/>
</dbReference>
<accession>A0A6C0C1Q0</accession>
<dbReference type="InterPro" id="IPR045324">
    <property type="entry name" value="Small_multidrug_res"/>
</dbReference>
<evidence type="ECO:0000256" key="2">
    <source>
        <dbReference type="ARBA" id="ARBA00022448"/>
    </source>
</evidence>
<dbReference type="InterPro" id="IPR000390">
    <property type="entry name" value="Small_drug/metabolite_transptr"/>
</dbReference>